<dbReference type="CDD" id="cd00761">
    <property type="entry name" value="Glyco_tranf_GTA_type"/>
    <property type="match status" value="1"/>
</dbReference>
<proteinExistence type="predicted"/>
<dbReference type="Proteomes" id="UP000887043">
    <property type="component" value="Unassembled WGS sequence"/>
</dbReference>
<dbReference type="InterPro" id="IPR029044">
    <property type="entry name" value="Nucleotide-diphossugar_trans"/>
</dbReference>
<dbReference type="PANTHER" id="PTHR22916:SF3">
    <property type="entry name" value="UDP-GLCNAC:BETAGAL BETA-1,3-N-ACETYLGLUCOSAMINYLTRANSFERASE-LIKE PROTEIN 1"/>
    <property type="match status" value="1"/>
</dbReference>
<organism evidence="2 3">
    <name type="scientific">Segatella bryantii</name>
    <name type="common">Prevotella bryantii</name>
    <dbReference type="NCBI Taxonomy" id="77095"/>
    <lineage>
        <taxon>Bacteria</taxon>
        <taxon>Pseudomonadati</taxon>
        <taxon>Bacteroidota</taxon>
        <taxon>Bacteroidia</taxon>
        <taxon>Bacteroidales</taxon>
        <taxon>Prevotellaceae</taxon>
        <taxon>Segatella</taxon>
    </lineage>
</organism>
<dbReference type="Gene3D" id="3.90.550.10">
    <property type="entry name" value="Spore Coat Polysaccharide Biosynthesis Protein SpsA, Chain A"/>
    <property type="match status" value="1"/>
</dbReference>
<dbReference type="PANTHER" id="PTHR22916">
    <property type="entry name" value="GLYCOSYLTRANSFERASE"/>
    <property type="match status" value="1"/>
</dbReference>
<gene>
    <name evidence="2" type="ORF">PRRU23_11320</name>
</gene>
<dbReference type="Pfam" id="PF00535">
    <property type="entry name" value="Glycos_transf_2"/>
    <property type="match status" value="1"/>
</dbReference>
<dbReference type="GO" id="GO:0016758">
    <property type="term" value="F:hexosyltransferase activity"/>
    <property type="evidence" value="ECO:0007669"/>
    <property type="project" value="UniProtKB-ARBA"/>
</dbReference>
<dbReference type="EMBL" id="BPTR01000001">
    <property type="protein sequence ID" value="GJG27432.1"/>
    <property type="molecule type" value="Genomic_DNA"/>
</dbReference>
<evidence type="ECO:0000313" key="3">
    <source>
        <dbReference type="Proteomes" id="UP000887043"/>
    </source>
</evidence>
<dbReference type="SUPFAM" id="SSF53448">
    <property type="entry name" value="Nucleotide-diphospho-sugar transferases"/>
    <property type="match status" value="1"/>
</dbReference>
<accession>A0AA37HVY3</accession>
<dbReference type="RefSeq" id="WP_006283487.1">
    <property type="nucleotide sequence ID" value="NZ_BPTR01000001.1"/>
</dbReference>
<dbReference type="AlphaFoldDB" id="A0AA37HVY3"/>
<sequence length="258" mass="29816">MLITVLTPTYNRASLLNVAYQSLSKQTYIDFEWLIIDDGSQDDTEVVAGEMQKYSSFPIRYYKKKNGGKHTALNVGVKNAKGELIVMLDSDDELMSDALQKIAEVYDTVKDDSSFGGVCGVMAHRNGKLISSLPNDGYLDCNEVDARYKYHITGDLCEVFRTSVFREFPFPEIPGEKFCPEALVWHRIARKYKLRFFNEVIYIRDYLEGGLTSKIVKIRRESPKASRIYYRELLQLDIPWKYKMRGLLNLIRYTINVI</sequence>
<dbReference type="InterPro" id="IPR001173">
    <property type="entry name" value="Glyco_trans_2-like"/>
</dbReference>
<evidence type="ECO:0000259" key="1">
    <source>
        <dbReference type="Pfam" id="PF00535"/>
    </source>
</evidence>
<protein>
    <submittedName>
        <fullName evidence="2">Beta-glycosyltransferase</fullName>
    </submittedName>
</protein>
<name>A0AA37HVY3_SEGBR</name>
<comment type="caution">
    <text evidence="2">The sequence shown here is derived from an EMBL/GenBank/DDBJ whole genome shotgun (WGS) entry which is preliminary data.</text>
</comment>
<reference evidence="2" key="1">
    <citation type="submission" date="2021-08" db="EMBL/GenBank/DDBJ databases">
        <title>Prevotella lacticifex sp. nov., isolated from rumen of cow.</title>
        <authorList>
            <person name="Shinkai T."/>
            <person name="Ikeyama N."/>
            <person name="Kumagai M."/>
            <person name="Ohmori H."/>
            <person name="Sakamoto M."/>
            <person name="Ohkuma M."/>
            <person name="Mitsumori M."/>
        </authorList>
    </citation>
    <scope>NUCLEOTIDE SEQUENCE</scope>
    <source>
        <strain evidence="2">DSM 11371</strain>
    </source>
</reference>
<evidence type="ECO:0000313" key="2">
    <source>
        <dbReference type="EMBL" id="GJG27432.1"/>
    </source>
</evidence>
<feature type="domain" description="Glycosyltransferase 2-like" evidence="1">
    <location>
        <begin position="4"/>
        <end position="118"/>
    </location>
</feature>